<dbReference type="EMBL" id="BAAAZR010000052">
    <property type="protein sequence ID" value="GAA3841788.1"/>
    <property type="molecule type" value="Genomic_DNA"/>
</dbReference>
<comment type="caution">
    <text evidence="2">The sequence shown here is derived from an EMBL/GenBank/DDBJ whole genome shotgun (WGS) entry which is preliminary data.</text>
</comment>
<gene>
    <name evidence="2" type="ORF">GCM10022226_75400</name>
</gene>
<feature type="compositionally biased region" description="Basic and acidic residues" evidence="1">
    <location>
        <begin position="54"/>
        <end position="73"/>
    </location>
</feature>
<protein>
    <recommendedName>
        <fullName evidence="4">Benzoate transporter</fullName>
    </recommendedName>
</protein>
<dbReference type="Proteomes" id="UP001500888">
    <property type="component" value="Unassembled WGS sequence"/>
</dbReference>
<evidence type="ECO:0008006" key="4">
    <source>
        <dbReference type="Google" id="ProtNLM"/>
    </source>
</evidence>
<evidence type="ECO:0000256" key="1">
    <source>
        <dbReference type="SAM" id="MobiDB-lite"/>
    </source>
</evidence>
<proteinExistence type="predicted"/>
<feature type="compositionally biased region" description="Polar residues" evidence="1">
    <location>
        <begin position="423"/>
        <end position="436"/>
    </location>
</feature>
<accession>A0ABP7JD72</accession>
<organism evidence="2 3">
    <name type="scientific">Sphaerisporangium flaviroseum</name>
    <dbReference type="NCBI Taxonomy" id="509199"/>
    <lineage>
        <taxon>Bacteria</taxon>
        <taxon>Bacillati</taxon>
        <taxon>Actinomycetota</taxon>
        <taxon>Actinomycetes</taxon>
        <taxon>Streptosporangiales</taxon>
        <taxon>Streptosporangiaceae</taxon>
        <taxon>Sphaerisporangium</taxon>
    </lineage>
</organism>
<evidence type="ECO:0000313" key="2">
    <source>
        <dbReference type="EMBL" id="GAA3841788.1"/>
    </source>
</evidence>
<keyword evidence="3" id="KW-1185">Reference proteome</keyword>
<feature type="region of interest" description="Disordered" evidence="1">
    <location>
        <begin position="28"/>
        <end position="73"/>
    </location>
</feature>
<name>A0ABP7JD72_9ACTN</name>
<feature type="region of interest" description="Disordered" evidence="1">
    <location>
        <begin position="423"/>
        <end position="524"/>
    </location>
</feature>
<dbReference type="InterPro" id="IPR019198">
    <property type="entry name" value="Beta_propeller_containing"/>
</dbReference>
<sequence>MALTDPPRDQLRVLRAEVDDKDRVEIRHRKPPIERRGPHSLSAATAAGTPPKICRRDPTTWPAEPRRHGMRPRDMRNSIGTAAAAALAFGLVATACTNGGGSAAPSPGEPVTLGDIKLVSYTGCDDMLAGLRKEAAENVGPWGLGGDTMYRATREQADISAKADTARSVPTHSTTNVHEAGVDEPDLVKTDGKRIITFGQGVLRVVDAASKKVTGTLRLVSAEQGWAPGDLLVHGDRALVLFSGGGIIPLGAMAKRPVSPGPQYMLVDLKELKLLGSITPAGSSVDARMVGSTARIVVRSQPEIRFPEGRPDDSEAERTKRNRAAVEAAPVDAWLPTYEVTGPDGSSRKEKVKCEQVSHPDEYTGTSLLTVHTIDLEAGIGTGDPISVVADGDTVYATPTSLYVTSNPNWWFQRMVVDDTVQSEPVPSTVSPTGTDVSPGGADASPSGAGASPSASVVAPKDPTSTPAEKVEPSNDPSMPSLLPEPTATPTDTAPVTPVPPSTATPTASPSAESTPKVDQAPPQQTEVHRFDITGSGAPRYVASGRVPGRLLNQYSLSDFEGNLRVATTSSSDEGLPTVKSSSAVYVLNADTLAKVGEVTGLGNGERIYSVRFIGPLGYVVTFKQVDPLYTLDLRDPAQPKVTGELKITGYSAYLHPAGEGRLLGIGQEASDKGRTLGTQVSLFDVRDPANPVRLSQFHKKDSGSEAEWDPHAFLYWPATGLAVLPLSSWGAKTEDSRTSAMVLKVTDDAITKVGEVTHPSPAQSGGRLMPTGTMIQRSVIIGDTLWTVSQKGLKASDMASLDDQGWIPFES</sequence>
<evidence type="ECO:0000313" key="3">
    <source>
        <dbReference type="Proteomes" id="UP001500888"/>
    </source>
</evidence>
<feature type="compositionally biased region" description="Low complexity" evidence="1">
    <location>
        <begin position="437"/>
        <end position="460"/>
    </location>
</feature>
<dbReference type="SUPFAM" id="SSF69322">
    <property type="entry name" value="Tricorn protease domain 2"/>
    <property type="match status" value="1"/>
</dbReference>
<feature type="compositionally biased region" description="Low complexity" evidence="1">
    <location>
        <begin position="504"/>
        <end position="515"/>
    </location>
</feature>
<dbReference type="Pfam" id="PF09826">
    <property type="entry name" value="Beta_propel"/>
    <property type="match status" value="1"/>
</dbReference>
<feature type="compositionally biased region" description="Low complexity" evidence="1">
    <location>
        <begin position="484"/>
        <end position="496"/>
    </location>
</feature>
<feature type="compositionally biased region" description="Basic and acidic residues" evidence="1">
    <location>
        <begin position="28"/>
        <end position="37"/>
    </location>
</feature>
<reference evidence="3" key="1">
    <citation type="journal article" date="2019" name="Int. J. Syst. Evol. Microbiol.">
        <title>The Global Catalogue of Microorganisms (GCM) 10K type strain sequencing project: providing services to taxonomists for standard genome sequencing and annotation.</title>
        <authorList>
            <consortium name="The Broad Institute Genomics Platform"/>
            <consortium name="The Broad Institute Genome Sequencing Center for Infectious Disease"/>
            <person name="Wu L."/>
            <person name="Ma J."/>
        </authorList>
    </citation>
    <scope>NUCLEOTIDE SEQUENCE [LARGE SCALE GENOMIC DNA]</scope>
    <source>
        <strain evidence="3">JCM 16908</strain>
    </source>
</reference>